<dbReference type="Proteomes" id="UP000297014">
    <property type="component" value="Unassembled WGS sequence"/>
</dbReference>
<dbReference type="OrthoDB" id="2884213at2"/>
<dbReference type="EMBL" id="ALPT02000023">
    <property type="protein sequence ID" value="KGA97706.1"/>
    <property type="molecule type" value="Genomic_DNA"/>
</dbReference>
<dbReference type="AlphaFoldDB" id="A0A094WLH2"/>
<dbReference type="EMBL" id="JALP01000079">
    <property type="protein sequence ID" value="THG91260.1"/>
    <property type="molecule type" value="Genomic_DNA"/>
</dbReference>
<dbReference type="eggNOG" id="ENOG5030D4C">
    <property type="taxonomic scope" value="Bacteria"/>
</dbReference>
<evidence type="ECO:0000313" key="1">
    <source>
        <dbReference type="EMBL" id="KGA97706.1"/>
    </source>
</evidence>
<comment type="caution">
    <text evidence="1">The sequence shown here is derived from an EMBL/GenBank/DDBJ whole genome shotgun (WGS) entry which is preliminary data.</text>
</comment>
<organism evidence="1 3">
    <name type="scientific">Alkalihalobacillus alcalophilus ATCC 27647 = CGMCC 1.3604</name>
    <dbReference type="NCBI Taxonomy" id="1218173"/>
    <lineage>
        <taxon>Bacteria</taxon>
        <taxon>Bacillati</taxon>
        <taxon>Bacillota</taxon>
        <taxon>Bacilli</taxon>
        <taxon>Bacillales</taxon>
        <taxon>Bacillaceae</taxon>
        <taxon>Alkalihalobacillus</taxon>
    </lineage>
</organism>
<gene>
    <name evidence="2" type="ORF">AJ85_05905</name>
    <name evidence="1" type="ORF">BALCAV_0208730</name>
</gene>
<keyword evidence="3" id="KW-1185">Reference proteome</keyword>
<sequence>MNLFKAHVVHPQTDVPLIIYFNKRDGFVTFAKDEEVINILKNIREDLWKDHVFLHNLEKVNSLCETQYPVDTFEQVYEFLTKVGFKKTDVEFKQMILH</sequence>
<reference evidence="2 4" key="2">
    <citation type="submission" date="2014-01" db="EMBL/GenBank/DDBJ databases">
        <title>Draft genome sequencing of Bacillus alcalophilus CGMCC 1.3604.</title>
        <authorList>
            <person name="Yang J."/>
            <person name="Diao L."/>
            <person name="Yang S."/>
        </authorList>
    </citation>
    <scope>NUCLEOTIDE SEQUENCE [LARGE SCALE GENOMIC DNA]</scope>
    <source>
        <strain evidence="2 4">CGMCC 1.3604</strain>
    </source>
</reference>
<protein>
    <submittedName>
        <fullName evidence="1">Uncharacterized protein</fullName>
    </submittedName>
</protein>
<dbReference type="RefSeq" id="WP_003322946.1">
    <property type="nucleotide sequence ID" value="NZ_ALPT02000023.1"/>
</dbReference>
<accession>A0A094WLH2</accession>
<dbReference type="Proteomes" id="UP000002754">
    <property type="component" value="Unassembled WGS sequence"/>
</dbReference>
<proteinExistence type="predicted"/>
<reference evidence="1 3" key="1">
    <citation type="journal article" date="2014" name="Genome Announc.">
        <title>Draft Genome Sequence of Bacillus alcalophilus AV1934, a Classic Alkaliphile Isolated from Human Feces in 1934.</title>
        <authorList>
            <person name="Attie O."/>
            <person name="Jayaprakash A."/>
            <person name="Shah H."/>
            <person name="Paulsen I.T."/>
            <person name="Morino M."/>
            <person name="Takahashi Y."/>
            <person name="Narumi I."/>
            <person name="Sachidanandam R."/>
            <person name="Satoh K."/>
            <person name="Ito M."/>
            <person name="Krulwich T.A."/>
        </authorList>
    </citation>
    <scope>NUCLEOTIDE SEQUENCE [LARGE SCALE GENOMIC DNA]</scope>
    <source>
        <strain evidence="1 3">AV1934</strain>
    </source>
</reference>
<evidence type="ECO:0000313" key="4">
    <source>
        <dbReference type="Proteomes" id="UP000297014"/>
    </source>
</evidence>
<evidence type="ECO:0000313" key="2">
    <source>
        <dbReference type="EMBL" id="THG91260.1"/>
    </source>
</evidence>
<evidence type="ECO:0000313" key="3">
    <source>
        <dbReference type="Proteomes" id="UP000002754"/>
    </source>
</evidence>
<name>A0A094WLH2_ALKAL</name>